<proteinExistence type="inferred from homology"/>
<evidence type="ECO:0000256" key="3">
    <source>
        <dbReference type="ARBA" id="ARBA00022617"/>
    </source>
</evidence>
<keyword evidence="10" id="KW-1185">Reference proteome</keyword>
<keyword evidence="4 8" id="KW-0479">Metal-binding</keyword>
<dbReference type="PANTHER" id="PTHR24286:SF24">
    <property type="entry name" value="LANOSTEROL 14-ALPHA DEMETHYLASE"/>
    <property type="match status" value="1"/>
</dbReference>
<dbReference type="InterPro" id="IPR036396">
    <property type="entry name" value="Cyt_P450_sf"/>
</dbReference>
<keyword evidence="3 8" id="KW-0349">Heme</keyword>
<dbReference type="InterPro" id="IPR017972">
    <property type="entry name" value="Cyt_P450_CS"/>
</dbReference>
<dbReference type="PANTHER" id="PTHR24286">
    <property type="entry name" value="CYTOCHROME P450 26"/>
    <property type="match status" value="1"/>
</dbReference>
<dbReference type="InterPro" id="IPR002403">
    <property type="entry name" value="Cyt_P450_E_grp-IV"/>
</dbReference>
<evidence type="ECO:0000313" key="9">
    <source>
        <dbReference type="EMBL" id="MFC3966446.1"/>
    </source>
</evidence>
<dbReference type="InterPro" id="IPR001128">
    <property type="entry name" value="Cyt_P450"/>
</dbReference>
<evidence type="ECO:0000256" key="8">
    <source>
        <dbReference type="RuleBase" id="RU000461"/>
    </source>
</evidence>
<comment type="similarity">
    <text evidence="2 8">Belongs to the cytochrome P450 family.</text>
</comment>
<dbReference type="EMBL" id="JBHSAX010000033">
    <property type="protein sequence ID" value="MFC3966446.1"/>
    <property type="molecule type" value="Genomic_DNA"/>
</dbReference>
<organism evidence="9 10">
    <name type="scientific">Nocardia jiangsuensis</name>
    <dbReference type="NCBI Taxonomy" id="1691563"/>
    <lineage>
        <taxon>Bacteria</taxon>
        <taxon>Bacillati</taxon>
        <taxon>Actinomycetota</taxon>
        <taxon>Actinomycetes</taxon>
        <taxon>Mycobacteriales</taxon>
        <taxon>Nocardiaceae</taxon>
        <taxon>Nocardia</taxon>
    </lineage>
</organism>
<evidence type="ECO:0000256" key="5">
    <source>
        <dbReference type="ARBA" id="ARBA00023002"/>
    </source>
</evidence>
<reference evidence="10" key="1">
    <citation type="journal article" date="2019" name="Int. J. Syst. Evol. Microbiol.">
        <title>The Global Catalogue of Microorganisms (GCM) 10K type strain sequencing project: providing services to taxonomists for standard genome sequencing and annotation.</title>
        <authorList>
            <consortium name="The Broad Institute Genomics Platform"/>
            <consortium name="The Broad Institute Genome Sequencing Center for Infectious Disease"/>
            <person name="Wu L."/>
            <person name="Ma J."/>
        </authorList>
    </citation>
    <scope>NUCLEOTIDE SEQUENCE [LARGE SCALE GENOMIC DNA]</scope>
    <source>
        <strain evidence="10">CGMCC 4.7330</strain>
    </source>
</reference>
<dbReference type="SUPFAM" id="SSF48264">
    <property type="entry name" value="Cytochrome P450"/>
    <property type="match status" value="1"/>
</dbReference>
<dbReference type="Gene3D" id="1.10.630.10">
    <property type="entry name" value="Cytochrome P450"/>
    <property type="match status" value="1"/>
</dbReference>
<evidence type="ECO:0000256" key="2">
    <source>
        <dbReference type="ARBA" id="ARBA00010617"/>
    </source>
</evidence>
<name>A0ABV8E288_9NOCA</name>
<dbReference type="PRINTS" id="PR00465">
    <property type="entry name" value="EP450IV"/>
</dbReference>
<evidence type="ECO:0000256" key="6">
    <source>
        <dbReference type="ARBA" id="ARBA00023004"/>
    </source>
</evidence>
<accession>A0ABV8E288</accession>
<protein>
    <submittedName>
        <fullName evidence="9">Cytochrome P450</fullName>
    </submittedName>
</protein>
<evidence type="ECO:0000313" key="10">
    <source>
        <dbReference type="Proteomes" id="UP001595696"/>
    </source>
</evidence>
<evidence type="ECO:0000256" key="1">
    <source>
        <dbReference type="ARBA" id="ARBA00001971"/>
    </source>
</evidence>
<evidence type="ECO:0000256" key="4">
    <source>
        <dbReference type="ARBA" id="ARBA00022723"/>
    </source>
</evidence>
<dbReference type="CDD" id="cd11045">
    <property type="entry name" value="CYP136-like"/>
    <property type="match status" value="1"/>
</dbReference>
<evidence type="ECO:0000256" key="7">
    <source>
        <dbReference type="ARBA" id="ARBA00023033"/>
    </source>
</evidence>
<dbReference type="Pfam" id="PF00067">
    <property type="entry name" value="p450"/>
    <property type="match status" value="2"/>
</dbReference>
<gene>
    <name evidence="9" type="ORF">ACFO0B_31065</name>
</gene>
<sequence>MSLLLAPPTVDGLTEKYRHVRARAAFKVQRAAVRLADRIPSRVRPLAEPPPGSGLKPVLGDSGPPVIGYTFHSIVDPLGFGQRRYDRFGDVQWVGVLGRKVVFVGSPAAFEAVLLDRNKVMSAERGWEYLIGPFFRGGLMLRDFEDHLHHRRIMQQAFTRPRLEGYLELTTPLLERAVADWEPGPRFPVYPAIKKMLLQQATAVFAGAELGPIANRLEHAFEDAVHGGMAIIRANVPGGVWARGLRGRRTLSEYFRSELPAKRAGDGADLFSVLTRARSTDGHAFTDEEVVEHMIFVMMAAHDTSTIASSMLIYELGRHPEWQERVRAESLALGKDSLDYADLEKLPSLDLAFREALRMWAPVGQQARETTSDTELCGHFVPKGTLVMTGPFGLMRNAEFWHDPDTFDPERFVDGRREDKSHRFAWPPFGGGAHKCIGLYFGGMTVKAVLHRMLLSYRWSVPAGYVPPMVPTTGPTPADGLPIRLERLA</sequence>
<comment type="caution">
    <text evidence="9">The sequence shown here is derived from an EMBL/GenBank/DDBJ whole genome shotgun (WGS) entry which is preliminary data.</text>
</comment>
<keyword evidence="6 8" id="KW-0408">Iron</keyword>
<keyword evidence="7 8" id="KW-0503">Monooxygenase</keyword>
<comment type="cofactor">
    <cofactor evidence="1">
        <name>heme</name>
        <dbReference type="ChEBI" id="CHEBI:30413"/>
    </cofactor>
</comment>
<dbReference type="RefSeq" id="WP_378617145.1">
    <property type="nucleotide sequence ID" value="NZ_JBHSAX010000033.1"/>
</dbReference>
<keyword evidence="5 8" id="KW-0560">Oxidoreductase</keyword>
<dbReference type="PROSITE" id="PS00086">
    <property type="entry name" value="CYTOCHROME_P450"/>
    <property type="match status" value="1"/>
</dbReference>
<dbReference type="Proteomes" id="UP001595696">
    <property type="component" value="Unassembled WGS sequence"/>
</dbReference>